<dbReference type="EMBL" id="MOBI01000013">
    <property type="protein sequence ID" value="ROM99271.1"/>
    <property type="molecule type" value="Genomic_DNA"/>
</dbReference>
<name>A0A423GTB7_9PSED</name>
<reference evidence="1 2" key="1">
    <citation type="submission" date="2016-10" db="EMBL/GenBank/DDBJ databases">
        <title>Comparative genome analysis of multiple Pseudomonas spp. focuses on biocontrol and plant growth promoting traits.</title>
        <authorList>
            <person name="Tao X.-Y."/>
            <person name="Taylor C.G."/>
        </authorList>
    </citation>
    <scope>NUCLEOTIDE SEQUENCE [LARGE SCALE GENOMIC DNA]</scope>
    <source>
        <strain evidence="1 2">37D10</strain>
    </source>
</reference>
<evidence type="ECO:0000313" key="2">
    <source>
        <dbReference type="Proteomes" id="UP000284684"/>
    </source>
</evidence>
<evidence type="ECO:0000313" key="1">
    <source>
        <dbReference type="EMBL" id="ROM99271.1"/>
    </source>
</evidence>
<sequence>MDAPPHNNLTFTLTLSNLTDSIFWRDDVVLIDTPPEFPSKIMPLSTQLITLKGNPQLPQSINIDYNIRKTIFSTQAIYTNYRQTVHIKTAFEYTYRKRLNHRPPKVEFFWEHHALSVGEVPIYSQSFLEAKSDSFPYNYNVLAVIMER</sequence>
<proteinExistence type="predicted"/>
<dbReference type="AlphaFoldDB" id="A0A423GTB7"/>
<dbReference type="RefSeq" id="WP_123582532.1">
    <property type="nucleotide sequence ID" value="NZ_MOBI01000013.1"/>
</dbReference>
<dbReference type="Proteomes" id="UP000284684">
    <property type="component" value="Unassembled WGS sequence"/>
</dbReference>
<organism evidence="1 2">
    <name type="scientific">Pseudomonas brassicacearum</name>
    <dbReference type="NCBI Taxonomy" id="930166"/>
    <lineage>
        <taxon>Bacteria</taxon>
        <taxon>Pseudomonadati</taxon>
        <taxon>Pseudomonadota</taxon>
        <taxon>Gammaproteobacteria</taxon>
        <taxon>Pseudomonadales</taxon>
        <taxon>Pseudomonadaceae</taxon>
        <taxon>Pseudomonas</taxon>
    </lineage>
</organism>
<accession>A0A423GTB7</accession>
<protein>
    <submittedName>
        <fullName evidence="1">Uncharacterized protein</fullName>
    </submittedName>
</protein>
<comment type="caution">
    <text evidence="1">The sequence shown here is derived from an EMBL/GenBank/DDBJ whole genome shotgun (WGS) entry which is preliminary data.</text>
</comment>
<gene>
    <name evidence="1" type="ORF">BK658_11900</name>
</gene>